<gene>
    <name evidence="1" type="ORF">FN976_00420</name>
</gene>
<dbReference type="OrthoDB" id="8716700at2"/>
<dbReference type="GO" id="GO:0016787">
    <property type="term" value="F:hydrolase activity"/>
    <property type="evidence" value="ECO:0007669"/>
    <property type="project" value="UniProtKB-KW"/>
</dbReference>
<reference evidence="1 2" key="1">
    <citation type="submission" date="2019-07" db="EMBL/GenBank/DDBJ databases">
        <title>Caenimonas sedimenti sp. nov., isolated from activated sludge.</title>
        <authorList>
            <person name="Xu J."/>
        </authorList>
    </citation>
    <scope>NUCLEOTIDE SEQUENCE [LARGE SCALE GENOMIC DNA]</scope>
    <source>
        <strain evidence="1 2">HX-9-20</strain>
    </source>
</reference>
<dbReference type="RefSeq" id="WP_145890040.1">
    <property type="nucleotide sequence ID" value="NZ_VOBQ01000001.1"/>
</dbReference>
<dbReference type="InterPro" id="IPR007709">
    <property type="entry name" value="N-FG_amidohydro"/>
</dbReference>
<comment type="caution">
    <text evidence="1">The sequence shown here is derived from an EMBL/GenBank/DDBJ whole genome shotgun (WGS) entry which is preliminary data.</text>
</comment>
<keyword evidence="2" id="KW-1185">Reference proteome</keyword>
<proteinExistence type="predicted"/>
<evidence type="ECO:0000313" key="2">
    <source>
        <dbReference type="Proteomes" id="UP000318199"/>
    </source>
</evidence>
<evidence type="ECO:0000313" key="1">
    <source>
        <dbReference type="EMBL" id="TWO73445.1"/>
    </source>
</evidence>
<organism evidence="1 2">
    <name type="scientific">Caenimonas sedimenti</name>
    <dbReference type="NCBI Taxonomy" id="2596921"/>
    <lineage>
        <taxon>Bacteria</taxon>
        <taxon>Pseudomonadati</taxon>
        <taxon>Pseudomonadota</taxon>
        <taxon>Betaproteobacteria</taxon>
        <taxon>Burkholderiales</taxon>
        <taxon>Comamonadaceae</taxon>
        <taxon>Caenimonas</taxon>
    </lineage>
</organism>
<dbReference type="AlphaFoldDB" id="A0A562ZYK2"/>
<dbReference type="Gene3D" id="3.40.630.40">
    <property type="entry name" value="Zn-dependent exopeptidases"/>
    <property type="match status" value="1"/>
</dbReference>
<protein>
    <submittedName>
        <fullName evidence="1">N-formylglutamate amidohydrolase</fullName>
    </submittedName>
</protein>
<keyword evidence="1" id="KW-0378">Hydrolase</keyword>
<name>A0A562ZYK2_9BURK</name>
<accession>A0A562ZYK2</accession>
<dbReference type="Pfam" id="PF05013">
    <property type="entry name" value="FGase"/>
    <property type="match status" value="1"/>
</dbReference>
<dbReference type="Proteomes" id="UP000318199">
    <property type="component" value="Unassembled WGS sequence"/>
</dbReference>
<dbReference type="SUPFAM" id="SSF53187">
    <property type="entry name" value="Zn-dependent exopeptidases"/>
    <property type="match status" value="1"/>
</dbReference>
<sequence length="296" mass="32983">MRHRALHPEREETARSLIRTSAGTTALVFDSPHSGTCYPADFDHACDLAALRRAEDTHVEKLFDFAPALGISWVEALFPRSYLDVNRHEGEIDLSMIEGPWRGLVESDPTALAKVRLGKGLVWKLTDDGLPLYARKLSAAEVSARIERCWRPYHAAVAEAIAGAHARHGFSLHVNCHSMPAIAASHATEHPGLVHADFVLGDRDGTTASPKLAALVAEWLRGRGYTVWLNHPYKGVDLVRRHGHPAARRHSIQLEVNRKLYMDEETLVLHAGSERLQRHLRELAGELLRLRAMDLA</sequence>
<dbReference type="EMBL" id="VOBQ01000001">
    <property type="protein sequence ID" value="TWO73445.1"/>
    <property type="molecule type" value="Genomic_DNA"/>
</dbReference>